<dbReference type="EMBL" id="CP039351">
    <property type="protein sequence ID" value="QCE01810.1"/>
    <property type="molecule type" value="Genomic_DNA"/>
</dbReference>
<reference evidence="2 3" key="1">
    <citation type="submission" date="2019-04" db="EMBL/GenBank/DDBJ databases">
        <title>An improved genome assembly and genetic linkage map for asparagus bean, Vigna unguiculata ssp. sesquipedialis.</title>
        <authorList>
            <person name="Xia Q."/>
            <person name="Zhang R."/>
            <person name="Dong Y."/>
        </authorList>
    </citation>
    <scope>NUCLEOTIDE SEQUENCE [LARGE SCALE GENOMIC DNA]</scope>
    <source>
        <tissue evidence="2">Leaf</tissue>
    </source>
</reference>
<name>A0A4D6MJV9_VIGUN</name>
<keyword evidence="3" id="KW-1185">Reference proteome</keyword>
<dbReference type="Pfam" id="PF20167">
    <property type="entry name" value="Transposase_32"/>
    <property type="match status" value="1"/>
</dbReference>
<organism evidence="2 3">
    <name type="scientific">Vigna unguiculata</name>
    <name type="common">Cowpea</name>
    <dbReference type="NCBI Taxonomy" id="3917"/>
    <lineage>
        <taxon>Eukaryota</taxon>
        <taxon>Viridiplantae</taxon>
        <taxon>Streptophyta</taxon>
        <taxon>Embryophyta</taxon>
        <taxon>Tracheophyta</taxon>
        <taxon>Spermatophyta</taxon>
        <taxon>Magnoliopsida</taxon>
        <taxon>eudicotyledons</taxon>
        <taxon>Gunneridae</taxon>
        <taxon>Pentapetalae</taxon>
        <taxon>rosids</taxon>
        <taxon>fabids</taxon>
        <taxon>Fabales</taxon>
        <taxon>Fabaceae</taxon>
        <taxon>Papilionoideae</taxon>
        <taxon>50 kb inversion clade</taxon>
        <taxon>NPAAA clade</taxon>
        <taxon>indigoferoid/millettioid clade</taxon>
        <taxon>Phaseoleae</taxon>
        <taxon>Vigna</taxon>
    </lineage>
</organism>
<gene>
    <name evidence="2" type="ORF">DEO72_LG7g3110</name>
</gene>
<proteinExistence type="predicted"/>
<evidence type="ECO:0000313" key="3">
    <source>
        <dbReference type="Proteomes" id="UP000501690"/>
    </source>
</evidence>
<dbReference type="AlphaFoldDB" id="A0A4D6MJV9"/>
<sequence length="420" mass="46217">MPCCFVLVDNNPWLPCYIPPGGGHFGLFYCQAVAPNSAHYCKLAPGGIFGGARRWPWQKRKERIYSHYFLTKDNEDRFQVVMQRKLVAERKVILKPGEVNEFQLELIRRGWERLGSYPSTFSVTLVKEFYANAKVTTSAAPTFLSYFSVLDDEGAAPGELIQALCLAGEGFHRGTIQRGSLHPLARFWSALVHANISPCSHVSDLTEGRATILYTILTGRVMDVGQFIANEIHRCANAAGKAALGHPSLITHLCSLAGVDISVPPLEKATQDLDFSYFQRDAGTLAKRQREGRDSGTTRLRWLVEARVEVRVVVAGGAMRLRWLVEARVEARVVVAGGATEARVEARVVVAGGATEARVVVAGGATRLRWLVEARVEARVVVAGGSRGGRRLAWWSPEFAEERNGSCAREEEGVLFLSPN</sequence>
<dbReference type="InterPro" id="IPR046796">
    <property type="entry name" value="Transposase_32_dom"/>
</dbReference>
<accession>A0A4D6MJV9</accession>
<protein>
    <recommendedName>
        <fullName evidence="1">Putative plant transposon protein domain-containing protein</fullName>
    </recommendedName>
</protein>
<evidence type="ECO:0000313" key="2">
    <source>
        <dbReference type="EMBL" id="QCE01810.1"/>
    </source>
</evidence>
<evidence type="ECO:0000259" key="1">
    <source>
        <dbReference type="Pfam" id="PF20167"/>
    </source>
</evidence>
<dbReference type="Proteomes" id="UP000501690">
    <property type="component" value="Linkage Group LG7"/>
</dbReference>
<feature type="domain" description="Putative plant transposon protein" evidence="1">
    <location>
        <begin position="108"/>
        <end position="260"/>
    </location>
</feature>